<comment type="caution">
    <text evidence="21">The sequence shown here is derived from an EMBL/GenBank/DDBJ whole genome shotgun (WGS) entry which is preliminary data.</text>
</comment>
<evidence type="ECO:0000256" key="16">
    <source>
        <dbReference type="ARBA" id="ARBA00023316"/>
    </source>
</evidence>
<evidence type="ECO:0000256" key="3">
    <source>
        <dbReference type="ARBA" id="ARBA00004496"/>
    </source>
</evidence>
<dbReference type="UniPathway" id="UPA00219"/>
<keyword evidence="8 19" id="KW-0132">Cell division</keyword>
<name>A0A2G9YHQ9_9BACT</name>
<dbReference type="GO" id="GO:0009252">
    <property type="term" value="P:peptidoglycan biosynthetic process"/>
    <property type="evidence" value="ECO:0007669"/>
    <property type="project" value="UniProtKB-UniRule"/>
</dbReference>
<evidence type="ECO:0000259" key="20">
    <source>
        <dbReference type="PROSITE" id="PS51387"/>
    </source>
</evidence>
<dbReference type="GO" id="GO:0008360">
    <property type="term" value="P:regulation of cell shape"/>
    <property type="evidence" value="ECO:0007669"/>
    <property type="project" value="UniProtKB-KW"/>
</dbReference>
<feature type="domain" description="FAD-binding PCMH-type" evidence="20">
    <location>
        <begin position="22"/>
        <end position="187"/>
    </location>
</feature>
<evidence type="ECO:0000256" key="15">
    <source>
        <dbReference type="ARBA" id="ARBA00023306"/>
    </source>
</evidence>
<dbReference type="NCBIfam" id="NF010480">
    <property type="entry name" value="PRK13905.1"/>
    <property type="match status" value="1"/>
</dbReference>
<evidence type="ECO:0000256" key="2">
    <source>
        <dbReference type="ARBA" id="ARBA00003921"/>
    </source>
</evidence>
<keyword evidence="13 19" id="KW-0573">Peptidoglycan synthesis</keyword>
<dbReference type="PANTHER" id="PTHR21071">
    <property type="entry name" value="UDP-N-ACETYLENOLPYRUVOYLGLUCOSAMINE REDUCTASE"/>
    <property type="match status" value="1"/>
</dbReference>
<evidence type="ECO:0000256" key="6">
    <source>
        <dbReference type="ARBA" id="ARBA00015188"/>
    </source>
</evidence>
<dbReference type="GO" id="GO:0071949">
    <property type="term" value="F:FAD binding"/>
    <property type="evidence" value="ECO:0007669"/>
    <property type="project" value="InterPro"/>
</dbReference>
<dbReference type="Gene3D" id="3.30.43.10">
    <property type="entry name" value="Uridine Diphospho-n-acetylenolpyruvylglucosamine Reductase, domain 2"/>
    <property type="match status" value="1"/>
</dbReference>
<dbReference type="InterPro" id="IPR036635">
    <property type="entry name" value="MurB_C_sf"/>
</dbReference>
<evidence type="ECO:0000256" key="19">
    <source>
        <dbReference type="HAMAP-Rule" id="MF_00037"/>
    </source>
</evidence>
<gene>
    <name evidence="19" type="primary">murB</name>
    <name evidence="21" type="ORF">COX41_06525</name>
</gene>
<dbReference type="EMBL" id="PCRK01000167">
    <property type="protein sequence ID" value="PIP18778.1"/>
    <property type="molecule type" value="Genomic_DNA"/>
</dbReference>
<keyword evidence="7 19" id="KW-0963">Cytoplasm</keyword>
<feature type="active site" description="Proton donor" evidence="19">
    <location>
        <position position="216"/>
    </location>
</feature>
<comment type="cofactor">
    <cofactor evidence="1 19">
        <name>FAD</name>
        <dbReference type="ChEBI" id="CHEBI:57692"/>
    </cofactor>
</comment>
<dbReference type="InterPro" id="IPR016169">
    <property type="entry name" value="FAD-bd_PCMH_sub2"/>
</dbReference>
<evidence type="ECO:0000256" key="5">
    <source>
        <dbReference type="ARBA" id="ARBA00012518"/>
    </source>
</evidence>
<evidence type="ECO:0000313" key="21">
    <source>
        <dbReference type="EMBL" id="PIP18778.1"/>
    </source>
</evidence>
<dbReference type="GO" id="GO:0008762">
    <property type="term" value="F:UDP-N-acetylmuramate dehydrogenase activity"/>
    <property type="evidence" value="ECO:0007669"/>
    <property type="project" value="UniProtKB-UniRule"/>
</dbReference>
<comment type="subcellular location">
    <subcellularLocation>
        <location evidence="3 19">Cytoplasm</location>
    </subcellularLocation>
</comment>
<evidence type="ECO:0000313" key="22">
    <source>
        <dbReference type="Proteomes" id="UP000231292"/>
    </source>
</evidence>
<dbReference type="Gene3D" id="3.30.465.10">
    <property type="match status" value="1"/>
</dbReference>
<dbReference type="Gene3D" id="3.90.78.10">
    <property type="entry name" value="UDP-N-acetylenolpyruvoylglucosamine reductase, C-terminal domain"/>
    <property type="match status" value="1"/>
</dbReference>
<comment type="similarity">
    <text evidence="19">Belongs to the MurB family.</text>
</comment>
<proteinExistence type="inferred from homology"/>
<keyword evidence="11 19" id="KW-0521">NADP</keyword>
<dbReference type="InterPro" id="IPR006094">
    <property type="entry name" value="Oxid_FAD_bind_N"/>
</dbReference>
<evidence type="ECO:0000256" key="9">
    <source>
        <dbReference type="ARBA" id="ARBA00022630"/>
    </source>
</evidence>
<dbReference type="InterPro" id="IPR016167">
    <property type="entry name" value="FAD-bd_PCMH_sub1"/>
</dbReference>
<comment type="function">
    <text evidence="2 19">Cell wall formation.</text>
</comment>
<evidence type="ECO:0000256" key="10">
    <source>
        <dbReference type="ARBA" id="ARBA00022827"/>
    </source>
</evidence>
<organism evidence="21 22">
    <name type="scientific">Candidatus Sherwoodlollariibacterium unditelluris</name>
    <dbReference type="NCBI Taxonomy" id="1974757"/>
    <lineage>
        <taxon>Bacteria</taxon>
        <taxon>Pseudomonadati</taxon>
        <taxon>Candidatus Omnitrophota</taxon>
        <taxon>Candidatus Sherwoodlollariibacterium</taxon>
    </lineage>
</organism>
<evidence type="ECO:0000256" key="14">
    <source>
        <dbReference type="ARBA" id="ARBA00023002"/>
    </source>
</evidence>
<evidence type="ECO:0000256" key="1">
    <source>
        <dbReference type="ARBA" id="ARBA00001974"/>
    </source>
</evidence>
<evidence type="ECO:0000256" key="11">
    <source>
        <dbReference type="ARBA" id="ARBA00022857"/>
    </source>
</evidence>
<dbReference type="Pfam" id="PF02873">
    <property type="entry name" value="MurB_C"/>
    <property type="match status" value="1"/>
</dbReference>
<dbReference type="InterPro" id="IPR036318">
    <property type="entry name" value="FAD-bd_PCMH-like_sf"/>
</dbReference>
<dbReference type="SUPFAM" id="SSF56194">
    <property type="entry name" value="Uridine diphospho-N-Acetylenolpyruvylglucosamine reductase, MurB, C-terminal domain"/>
    <property type="match status" value="1"/>
</dbReference>
<evidence type="ECO:0000256" key="17">
    <source>
        <dbReference type="ARBA" id="ARBA00031026"/>
    </source>
</evidence>
<dbReference type="PANTHER" id="PTHR21071:SF4">
    <property type="entry name" value="UDP-N-ACETYLENOLPYRUVOYLGLUCOSAMINE REDUCTASE"/>
    <property type="match status" value="1"/>
</dbReference>
<sequence>MSWQKELRVKTNQPLKAKTTLKIGGPAEFFSEPKGLAELKLLINKAKENNLPVSVIGAGSNLLISGRGVKGLLIKLNSPYFKKISLKDNYIEAGSGAMLLKLIQFAKRRPLSGIEFLAGIPGTLGGALAMNAGCWGKNIGDLVKEVKVMDYKGSVRKLTKREIKFSYRKSGLGNYIILSAVLKLKKESAKVINRNIKDYILKRRNSQDLTFPNAGCIFKNPASLSRGAGELIELCGLKGRRIGGASISIKHANFILNKGNANAEDVLRLMRLVRERVKKKFKVTLEPEIKIWQ</sequence>
<dbReference type="AlphaFoldDB" id="A0A2G9YHQ9"/>
<dbReference type="InterPro" id="IPR011601">
    <property type="entry name" value="MurB_C"/>
</dbReference>
<evidence type="ECO:0000256" key="7">
    <source>
        <dbReference type="ARBA" id="ARBA00022490"/>
    </source>
</evidence>
<dbReference type="GO" id="GO:0005829">
    <property type="term" value="C:cytosol"/>
    <property type="evidence" value="ECO:0007669"/>
    <property type="project" value="TreeGrafter"/>
</dbReference>
<dbReference type="SUPFAM" id="SSF56176">
    <property type="entry name" value="FAD-binding/transporter-associated domain-like"/>
    <property type="match status" value="1"/>
</dbReference>
<keyword evidence="15 19" id="KW-0131">Cell cycle</keyword>
<evidence type="ECO:0000256" key="18">
    <source>
        <dbReference type="ARBA" id="ARBA00048914"/>
    </source>
</evidence>
<evidence type="ECO:0000256" key="4">
    <source>
        <dbReference type="ARBA" id="ARBA00004752"/>
    </source>
</evidence>
<comment type="pathway">
    <text evidence="4 19">Cell wall biogenesis; peptidoglycan biosynthesis.</text>
</comment>
<feature type="active site" evidence="19">
    <location>
        <position position="288"/>
    </location>
</feature>
<dbReference type="Proteomes" id="UP000231292">
    <property type="component" value="Unassembled WGS sequence"/>
</dbReference>
<dbReference type="GO" id="GO:0051301">
    <property type="term" value="P:cell division"/>
    <property type="evidence" value="ECO:0007669"/>
    <property type="project" value="UniProtKB-KW"/>
</dbReference>
<protein>
    <recommendedName>
        <fullName evidence="6 19">UDP-N-acetylenolpyruvoylglucosamine reductase</fullName>
        <ecNumber evidence="5 19">1.3.1.98</ecNumber>
    </recommendedName>
    <alternativeName>
        <fullName evidence="17 19">UDP-N-acetylmuramate dehydrogenase</fullName>
    </alternativeName>
</protein>
<dbReference type="Pfam" id="PF01565">
    <property type="entry name" value="FAD_binding_4"/>
    <property type="match status" value="1"/>
</dbReference>
<comment type="catalytic activity">
    <reaction evidence="18 19">
        <text>UDP-N-acetyl-alpha-D-muramate + NADP(+) = UDP-N-acetyl-3-O-(1-carboxyvinyl)-alpha-D-glucosamine + NADPH + H(+)</text>
        <dbReference type="Rhea" id="RHEA:12248"/>
        <dbReference type="ChEBI" id="CHEBI:15378"/>
        <dbReference type="ChEBI" id="CHEBI:57783"/>
        <dbReference type="ChEBI" id="CHEBI:58349"/>
        <dbReference type="ChEBI" id="CHEBI:68483"/>
        <dbReference type="ChEBI" id="CHEBI:70757"/>
        <dbReference type="EC" id="1.3.1.98"/>
    </reaction>
</comment>
<keyword evidence="9 19" id="KW-0285">Flavoprotein</keyword>
<keyword evidence="10 19" id="KW-0274">FAD</keyword>
<reference evidence="21 22" key="1">
    <citation type="submission" date="2017-09" db="EMBL/GenBank/DDBJ databases">
        <title>Depth-based differentiation of microbial function through sediment-hosted aquifers and enrichment of novel symbionts in the deep terrestrial subsurface.</title>
        <authorList>
            <person name="Probst A.J."/>
            <person name="Ladd B."/>
            <person name="Jarett J.K."/>
            <person name="Geller-Mcgrath D.E."/>
            <person name="Sieber C.M."/>
            <person name="Emerson J.B."/>
            <person name="Anantharaman K."/>
            <person name="Thomas B.C."/>
            <person name="Malmstrom R."/>
            <person name="Stieglmeier M."/>
            <person name="Klingl A."/>
            <person name="Woyke T."/>
            <person name="Ryan C.M."/>
            <person name="Banfield J.F."/>
        </authorList>
    </citation>
    <scope>NUCLEOTIDE SEQUENCE [LARGE SCALE GENOMIC DNA]</scope>
    <source>
        <strain evidence="21">CG23_combo_of_CG06-09_8_20_14_all_41_10</strain>
    </source>
</reference>
<keyword evidence="12 19" id="KW-0133">Cell shape</keyword>
<dbReference type="HAMAP" id="MF_00037">
    <property type="entry name" value="MurB"/>
    <property type="match status" value="1"/>
</dbReference>
<accession>A0A2G9YHQ9</accession>
<dbReference type="EC" id="1.3.1.98" evidence="5 19"/>
<dbReference type="InterPro" id="IPR003170">
    <property type="entry name" value="MurB"/>
</dbReference>
<dbReference type="InterPro" id="IPR016166">
    <property type="entry name" value="FAD-bd_PCMH"/>
</dbReference>
<dbReference type="PROSITE" id="PS51387">
    <property type="entry name" value="FAD_PCMH"/>
    <property type="match status" value="1"/>
</dbReference>
<evidence type="ECO:0000256" key="13">
    <source>
        <dbReference type="ARBA" id="ARBA00022984"/>
    </source>
</evidence>
<evidence type="ECO:0000256" key="8">
    <source>
        <dbReference type="ARBA" id="ARBA00022618"/>
    </source>
</evidence>
<keyword evidence="14 19" id="KW-0560">Oxidoreductase</keyword>
<dbReference type="GO" id="GO:0071555">
    <property type="term" value="P:cell wall organization"/>
    <property type="evidence" value="ECO:0007669"/>
    <property type="project" value="UniProtKB-KW"/>
</dbReference>
<dbReference type="NCBIfam" id="TIGR00179">
    <property type="entry name" value="murB"/>
    <property type="match status" value="1"/>
</dbReference>
<keyword evidence="16 19" id="KW-0961">Cell wall biogenesis/degradation</keyword>
<evidence type="ECO:0000256" key="12">
    <source>
        <dbReference type="ARBA" id="ARBA00022960"/>
    </source>
</evidence>
<feature type="active site" evidence="19">
    <location>
        <position position="168"/>
    </location>
</feature>